<keyword evidence="1" id="KW-0472">Membrane</keyword>
<keyword evidence="1" id="KW-0812">Transmembrane</keyword>
<evidence type="ECO:0000256" key="1">
    <source>
        <dbReference type="SAM" id="Phobius"/>
    </source>
</evidence>
<feature type="transmembrane region" description="Helical" evidence="1">
    <location>
        <begin position="50"/>
        <end position="67"/>
    </location>
</feature>
<name>A0A3B1D7W6_9ZZZZ</name>
<feature type="transmembrane region" description="Helical" evidence="1">
    <location>
        <begin position="97"/>
        <end position="116"/>
    </location>
</feature>
<proteinExistence type="predicted"/>
<organism evidence="2">
    <name type="scientific">hydrothermal vent metagenome</name>
    <dbReference type="NCBI Taxonomy" id="652676"/>
    <lineage>
        <taxon>unclassified sequences</taxon>
        <taxon>metagenomes</taxon>
        <taxon>ecological metagenomes</taxon>
    </lineage>
</organism>
<sequence length="118" mass="13244">MLDSALISKISSSPAMPWVLAAICVHIVNIFLGAYLGFFKRTKALLRTHLAGYIVVVACFLGFLIIQRLHTGLTLWEILIFLYFIIIIPLSKRWDVLLHAFLSIVGLTLLPVLVLLQL</sequence>
<dbReference type="EMBL" id="UOGG01000137">
    <property type="protein sequence ID" value="VAX31010.1"/>
    <property type="molecule type" value="Genomic_DNA"/>
</dbReference>
<dbReference type="AlphaFoldDB" id="A0A3B1D7W6"/>
<evidence type="ECO:0000313" key="2">
    <source>
        <dbReference type="EMBL" id="VAX31010.1"/>
    </source>
</evidence>
<gene>
    <name evidence="2" type="ORF">MNBD_NITROSPINAE05-1482</name>
</gene>
<keyword evidence="1" id="KW-1133">Transmembrane helix</keyword>
<reference evidence="2" key="1">
    <citation type="submission" date="2018-06" db="EMBL/GenBank/DDBJ databases">
        <authorList>
            <person name="Zhirakovskaya E."/>
        </authorList>
    </citation>
    <scope>NUCLEOTIDE SEQUENCE</scope>
</reference>
<protein>
    <submittedName>
        <fullName evidence="2">Uncharacterized protein</fullName>
    </submittedName>
</protein>
<feature type="transmembrane region" description="Helical" evidence="1">
    <location>
        <begin position="73"/>
        <end position="90"/>
    </location>
</feature>
<accession>A0A3B1D7W6</accession>
<feature type="transmembrane region" description="Helical" evidence="1">
    <location>
        <begin position="15"/>
        <end position="38"/>
    </location>
</feature>